<dbReference type="Proteomes" id="UP000792457">
    <property type="component" value="Unassembled WGS sequence"/>
</dbReference>
<protein>
    <submittedName>
        <fullName evidence="2">Uncharacterized protein</fullName>
    </submittedName>
</protein>
<accession>A0A8K0NXP6</accession>
<gene>
    <name evidence="2" type="ORF">J437_LFUL004791</name>
</gene>
<sequence length="197" mass="23315">MVRSTYWEDDEEKPASFWFNPFPKSKKRNEGTGSQSPQRWDESMGDVLCLRVLRQLSSLGIPHGRLSLAKIMLQAFQRYKKGIYRIHEIRGSKIQEKDLTKDDPENLKMESKILKEKMWLDNSKTFVWNADIEESFIAGLLNKSDEVTPVRHNLVRNEEKRLKKLQSLREAAKKEQEDWVKLREHVILPYHTLYAEQ</sequence>
<evidence type="ECO:0000313" key="2">
    <source>
        <dbReference type="EMBL" id="KAG8225861.1"/>
    </source>
</evidence>
<comment type="caution">
    <text evidence="2">The sequence shown here is derived from an EMBL/GenBank/DDBJ whole genome shotgun (WGS) entry which is preliminary data.</text>
</comment>
<name>A0A8K0NXP6_LADFU</name>
<evidence type="ECO:0000256" key="1">
    <source>
        <dbReference type="SAM" id="MobiDB-lite"/>
    </source>
</evidence>
<dbReference type="AlphaFoldDB" id="A0A8K0NXP6"/>
<dbReference type="EMBL" id="KZ308255">
    <property type="protein sequence ID" value="KAG8225861.1"/>
    <property type="molecule type" value="Genomic_DNA"/>
</dbReference>
<reference evidence="2" key="2">
    <citation type="submission" date="2017-10" db="EMBL/GenBank/DDBJ databases">
        <title>Ladona fulva Genome sequencing and assembly.</title>
        <authorList>
            <person name="Murali S."/>
            <person name="Richards S."/>
            <person name="Bandaranaike D."/>
            <person name="Bellair M."/>
            <person name="Blankenburg K."/>
            <person name="Chao H."/>
            <person name="Dinh H."/>
            <person name="Doddapaneni H."/>
            <person name="Dugan-Rocha S."/>
            <person name="Elkadiri S."/>
            <person name="Gnanaolivu R."/>
            <person name="Hernandez B."/>
            <person name="Skinner E."/>
            <person name="Javaid M."/>
            <person name="Lee S."/>
            <person name="Li M."/>
            <person name="Ming W."/>
            <person name="Munidasa M."/>
            <person name="Muniz J."/>
            <person name="Nguyen L."/>
            <person name="Hughes D."/>
            <person name="Osuji N."/>
            <person name="Pu L.-L."/>
            <person name="Puazo M."/>
            <person name="Qu C."/>
            <person name="Quiroz J."/>
            <person name="Raj R."/>
            <person name="Weissenberger G."/>
            <person name="Xin Y."/>
            <person name="Zou X."/>
            <person name="Han Y."/>
            <person name="Worley K."/>
            <person name="Muzny D."/>
            <person name="Gibbs R."/>
        </authorList>
    </citation>
    <scope>NUCLEOTIDE SEQUENCE</scope>
    <source>
        <strain evidence="2">Sampled in the wild</strain>
    </source>
</reference>
<reference evidence="2" key="1">
    <citation type="submission" date="2013-04" db="EMBL/GenBank/DDBJ databases">
        <authorList>
            <person name="Qu J."/>
            <person name="Murali S.C."/>
            <person name="Bandaranaike D."/>
            <person name="Bellair M."/>
            <person name="Blankenburg K."/>
            <person name="Chao H."/>
            <person name="Dinh H."/>
            <person name="Doddapaneni H."/>
            <person name="Downs B."/>
            <person name="Dugan-Rocha S."/>
            <person name="Elkadiri S."/>
            <person name="Gnanaolivu R.D."/>
            <person name="Hernandez B."/>
            <person name="Javaid M."/>
            <person name="Jayaseelan J.C."/>
            <person name="Lee S."/>
            <person name="Li M."/>
            <person name="Ming W."/>
            <person name="Munidasa M."/>
            <person name="Muniz J."/>
            <person name="Nguyen L."/>
            <person name="Ongeri F."/>
            <person name="Osuji N."/>
            <person name="Pu L.-L."/>
            <person name="Puazo M."/>
            <person name="Qu C."/>
            <person name="Quiroz J."/>
            <person name="Raj R."/>
            <person name="Weissenberger G."/>
            <person name="Xin Y."/>
            <person name="Zou X."/>
            <person name="Han Y."/>
            <person name="Richards S."/>
            <person name="Worley K."/>
            <person name="Muzny D."/>
            <person name="Gibbs R."/>
        </authorList>
    </citation>
    <scope>NUCLEOTIDE SEQUENCE</scope>
    <source>
        <strain evidence="2">Sampled in the wild</strain>
    </source>
</reference>
<keyword evidence="3" id="KW-1185">Reference proteome</keyword>
<feature type="region of interest" description="Disordered" evidence="1">
    <location>
        <begin position="18"/>
        <end position="40"/>
    </location>
</feature>
<proteinExistence type="predicted"/>
<evidence type="ECO:0000313" key="3">
    <source>
        <dbReference type="Proteomes" id="UP000792457"/>
    </source>
</evidence>
<organism evidence="2 3">
    <name type="scientific">Ladona fulva</name>
    <name type="common">Scarce chaser dragonfly</name>
    <name type="synonym">Libellula fulva</name>
    <dbReference type="NCBI Taxonomy" id="123851"/>
    <lineage>
        <taxon>Eukaryota</taxon>
        <taxon>Metazoa</taxon>
        <taxon>Ecdysozoa</taxon>
        <taxon>Arthropoda</taxon>
        <taxon>Hexapoda</taxon>
        <taxon>Insecta</taxon>
        <taxon>Pterygota</taxon>
        <taxon>Palaeoptera</taxon>
        <taxon>Odonata</taxon>
        <taxon>Epiprocta</taxon>
        <taxon>Anisoptera</taxon>
        <taxon>Libelluloidea</taxon>
        <taxon>Libellulidae</taxon>
        <taxon>Ladona</taxon>
    </lineage>
</organism>